<accession>A0A853C5Q1</accession>
<proteinExistence type="predicted"/>
<keyword evidence="1" id="KW-1133">Transmembrane helix</keyword>
<feature type="transmembrane region" description="Helical" evidence="1">
    <location>
        <begin position="25"/>
        <end position="44"/>
    </location>
</feature>
<feature type="transmembrane region" description="Helical" evidence="1">
    <location>
        <begin position="56"/>
        <end position="76"/>
    </location>
</feature>
<evidence type="ECO:0000313" key="2">
    <source>
        <dbReference type="EMBL" id="NYJ02597.1"/>
    </source>
</evidence>
<dbReference type="EMBL" id="JACCFP010000001">
    <property type="protein sequence ID" value="NYJ02597.1"/>
    <property type="molecule type" value="Genomic_DNA"/>
</dbReference>
<keyword evidence="1" id="KW-0812">Transmembrane</keyword>
<dbReference type="RefSeq" id="WP_179668944.1">
    <property type="nucleotide sequence ID" value="NZ_JACCFP010000001.1"/>
</dbReference>
<keyword evidence="3" id="KW-1185">Reference proteome</keyword>
<protein>
    <submittedName>
        <fullName evidence="2">Uncharacterized protein</fullName>
    </submittedName>
</protein>
<name>A0A853C5Q1_9ACTN</name>
<comment type="caution">
    <text evidence="2">The sequence shown here is derived from an EMBL/GenBank/DDBJ whole genome shotgun (WGS) entry which is preliminary data.</text>
</comment>
<dbReference type="Proteomes" id="UP000530424">
    <property type="component" value="Unassembled WGS sequence"/>
</dbReference>
<evidence type="ECO:0000313" key="3">
    <source>
        <dbReference type="Proteomes" id="UP000530424"/>
    </source>
</evidence>
<keyword evidence="1" id="KW-0472">Membrane</keyword>
<sequence>MSTTDTATSETTEARPESGFHSVNVGHLVMGVAFLGLTVVWILVVAADVVDLDDKGWVMGVPWIFAGAVGLAATALRNLTRRGSAH</sequence>
<dbReference type="AlphaFoldDB" id="A0A853C5Q1"/>
<organism evidence="2 3">
    <name type="scientific">Nocardioides thalensis</name>
    <dbReference type="NCBI Taxonomy" id="1914755"/>
    <lineage>
        <taxon>Bacteria</taxon>
        <taxon>Bacillati</taxon>
        <taxon>Actinomycetota</taxon>
        <taxon>Actinomycetes</taxon>
        <taxon>Propionibacteriales</taxon>
        <taxon>Nocardioidaceae</taxon>
        <taxon>Nocardioides</taxon>
    </lineage>
</organism>
<reference evidence="2 3" key="1">
    <citation type="submission" date="2020-07" db="EMBL/GenBank/DDBJ databases">
        <title>Sequencing the genomes of 1000 actinobacteria strains.</title>
        <authorList>
            <person name="Klenk H.-P."/>
        </authorList>
    </citation>
    <scope>NUCLEOTIDE SEQUENCE [LARGE SCALE GENOMIC DNA]</scope>
    <source>
        <strain evidence="2 3">DSM 103833</strain>
    </source>
</reference>
<evidence type="ECO:0000256" key="1">
    <source>
        <dbReference type="SAM" id="Phobius"/>
    </source>
</evidence>
<gene>
    <name evidence="2" type="ORF">HNR19_003295</name>
</gene>